<protein>
    <submittedName>
        <fullName evidence="5">Ankyrin repeat domain-containing protein 50</fullName>
    </submittedName>
</protein>
<dbReference type="Proteomes" id="UP001338125">
    <property type="component" value="Unassembled WGS sequence"/>
</dbReference>
<keyword evidence="1" id="KW-0677">Repeat</keyword>
<evidence type="ECO:0000259" key="4">
    <source>
        <dbReference type="PROSITE" id="PS50837"/>
    </source>
</evidence>
<dbReference type="Pfam" id="PF12796">
    <property type="entry name" value="Ank_2"/>
    <property type="match status" value="5"/>
</dbReference>
<evidence type="ECO:0000256" key="2">
    <source>
        <dbReference type="ARBA" id="ARBA00023043"/>
    </source>
</evidence>
<proteinExistence type="predicted"/>
<dbReference type="SUPFAM" id="SSF52540">
    <property type="entry name" value="P-loop containing nucleoside triphosphate hydrolases"/>
    <property type="match status" value="1"/>
</dbReference>
<evidence type="ECO:0000256" key="1">
    <source>
        <dbReference type="ARBA" id="ARBA00022737"/>
    </source>
</evidence>
<dbReference type="PROSITE" id="PS50088">
    <property type="entry name" value="ANK_REPEAT"/>
    <property type="match status" value="11"/>
</dbReference>
<dbReference type="InterPro" id="IPR002110">
    <property type="entry name" value="Ankyrin_rpt"/>
</dbReference>
<dbReference type="Pfam" id="PF13637">
    <property type="entry name" value="Ank_4"/>
    <property type="match status" value="1"/>
</dbReference>
<sequence>MDLNHTTTLRRYGTMDSWNSSGSGDTVGWQNSSSMELGAAASDQFPKTSKVFNHGDYTVGWVCALSKEQTAAIAMLDDIHSSLSAPDKDGNSYTLGTILLHHVVITCLPEGEIGTNSAANVVTQMVNTFPSIKFCLMVGIGGGIPPKVRLGDVVVSKPTGQFPGVVQWDLGKAERNGFDRHGSLSRPPKALLTALTQLKTSHELRGPKIQKYLDELATNWPKLIRRYTRNNSFRDPVDEPDRTWVQVITWGLWGPMIDEDQPRPAEMRVHYGLIASGNQVVKNSKIRDKIDKDHGNEVLCIEMEAAGLMNNFPSLVIRGICDYADEGKNKVWQEHAAAVAAAYAKELLEYVRPDDVAKEHGEEMHVVRRGVSRINSNIDKEENRRVLDWLTPVNYGPQQSDYLKRRQSGTGQWLLQSIEFRNWLTTSKKTLYCSGIPGAGKTILTSIVIEELQARRDWSIGIAYIYFNFKRQNEQDIEDLFASVLKQLAAGQPSVPESLKNLYERHIVNGTRPSLDDIKEVLQSVAQMYSRVFIVVDALDECRSEYLNQFLRELFSIQMQHDVNIFATSRPIPEIMGQFKEKNSISREIRAVPSDVAMYLEGHMNLLPMIVHEDPELQNEIKIGISEAVDGMFLLAQIYLSLLADKMTKKKIRSELEVFRKRAQGKDDNQMIQVLTSAYQQAMERIQKQGTGLKSLAMRTLLWIACANSELTASQLLHALATESEGTKIDDDNIPHLGDVVRSCAGLVTVDEETDIIRLVHYTTQEYLEKTQNIWFAGQECTILNTCITYLSFAVFEQGFCTTDRSFEKRQRSYPFYSYAAKNWGHHVPKNMKVNTELIRFLKNQTKVEASSQALMAVKQYSFHSNYSQEVPTMVTGLHLAGYFGVRDAADALLQSGYSLNSMDSYGRTPLWLASQNGHEDVVRLLLDNEGAMLETRDTADACTPLIWAARNGHQGTVRVLLEKGANINAKGKDDRTSLSWAVWNGKEFVVQLLLNKGADVNTTDKAGRTPLSLAAFHAHNDIIQLLLTKDADIHENDEAGKIKLLAAGVQRKTVEQLVFRKRTGTDTTLFEAGLNQTASPDETNEDIERLFLAIENGEETVLQQLLDKGACVDILNQDGRTLLSLAAEKENEGMGILKLLLKANKVNIDAKDTEDGRTPLMCAVKTGNWAVSKLLLDAGANIEAKDDGGATPLVWAAESGKDAVVRLLIDAGANVKARDDDGNTPLFAAAGLGSKSVMQLLLDGGADANETNKDGRTPLFMAAGFGGETTVKLLLGTGVDIDARGHDGRTPLFFAATFGQMASIKLLIGKGADANARDGDGRTPLFSAIGTDDVTAVRSLLETGKADVNAADKNGRTPLSWAAEKGNEAIVRSLLETEKVDASVMDGDGRTPLLWATEGKHQGIAQLLRNTANHTKGLKRV</sequence>
<dbReference type="Gene3D" id="3.40.50.1580">
    <property type="entry name" value="Nucleoside phosphorylase domain"/>
    <property type="match status" value="1"/>
</dbReference>
<feature type="repeat" description="ANK" evidence="3">
    <location>
        <begin position="1189"/>
        <end position="1221"/>
    </location>
</feature>
<dbReference type="InterPro" id="IPR036770">
    <property type="entry name" value="Ankyrin_rpt-contain_sf"/>
</dbReference>
<dbReference type="InterPro" id="IPR056884">
    <property type="entry name" value="NPHP3-like_N"/>
</dbReference>
<dbReference type="EMBL" id="JAVFKD010000004">
    <property type="protein sequence ID" value="KAK5995175.1"/>
    <property type="molecule type" value="Genomic_DNA"/>
</dbReference>
<comment type="caution">
    <text evidence="5">The sequence shown here is derived from an EMBL/GenBank/DDBJ whole genome shotgun (WGS) entry which is preliminary data.</text>
</comment>
<dbReference type="InterPro" id="IPR007111">
    <property type="entry name" value="NACHT_NTPase"/>
</dbReference>
<dbReference type="PROSITE" id="PS50837">
    <property type="entry name" value="NACHT"/>
    <property type="match status" value="1"/>
</dbReference>
<dbReference type="Gene3D" id="3.40.50.300">
    <property type="entry name" value="P-loop containing nucleotide triphosphate hydrolases"/>
    <property type="match status" value="1"/>
</dbReference>
<dbReference type="PANTHER" id="PTHR24198">
    <property type="entry name" value="ANKYRIN REPEAT AND PROTEIN KINASE DOMAIN-CONTAINING PROTEIN"/>
    <property type="match status" value="1"/>
</dbReference>
<dbReference type="Pfam" id="PF24883">
    <property type="entry name" value="NPHP3_N"/>
    <property type="match status" value="1"/>
</dbReference>
<feature type="repeat" description="ANK" evidence="3">
    <location>
        <begin position="906"/>
        <end position="929"/>
    </location>
</feature>
<feature type="repeat" description="ANK" evidence="3">
    <location>
        <begin position="1255"/>
        <end position="1287"/>
    </location>
</feature>
<feature type="repeat" description="ANK" evidence="3">
    <location>
        <begin position="1288"/>
        <end position="1320"/>
    </location>
</feature>
<dbReference type="SUPFAM" id="SSF53167">
    <property type="entry name" value="Purine and uridine phosphorylases"/>
    <property type="match status" value="1"/>
</dbReference>
<dbReference type="InterPro" id="IPR035994">
    <property type="entry name" value="Nucleoside_phosphorylase_sf"/>
</dbReference>
<evidence type="ECO:0000313" key="5">
    <source>
        <dbReference type="EMBL" id="KAK5995175.1"/>
    </source>
</evidence>
<feature type="repeat" description="ANK" evidence="3">
    <location>
        <begin position="1222"/>
        <end position="1254"/>
    </location>
</feature>
<keyword evidence="6" id="KW-1185">Reference proteome</keyword>
<dbReference type="InterPro" id="IPR054471">
    <property type="entry name" value="GPIID_WHD"/>
</dbReference>
<dbReference type="SMART" id="SM00248">
    <property type="entry name" value="ANK"/>
    <property type="match status" value="15"/>
</dbReference>
<feature type="repeat" description="ANK" evidence="3">
    <location>
        <begin position="1156"/>
        <end position="1188"/>
    </location>
</feature>
<dbReference type="PRINTS" id="PR01415">
    <property type="entry name" value="ANKYRIN"/>
</dbReference>
<feature type="repeat" description="ANK" evidence="3">
    <location>
        <begin position="974"/>
        <end position="1006"/>
    </location>
</feature>
<dbReference type="Gene3D" id="1.25.40.20">
    <property type="entry name" value="Ankyrin repeat-containing domain"/>
    <property type="match status" value="4"/>
</dbReference>
<accession>A0ABR0STX4</accession>
<reference evidence="5 6" key="1">
    <citation type="submission" date="2024-01" db="EMBL/GenBank/DDBJ databases">
        <title>Complete genome of Cladobotryum mycophilum ATHUM6906.</title>
        <authorList>
            <person name="Christinaki A.C."/>
            <person name="Myridakis A.I."/>
            <person name="Kouvelis V.N."/>
        </authorList>
    </citation>
    <scope>NUCLEOTIDE SEQUENCE [LARGE SCALE GENOMIC DNA]</scope>
    <source>
        <strain evidence="5 6">ATHUM6906</strain>
    </source>
</reference>
<feature type="repeat" description="ANK" evidence="3">
    <location>
        <begin position="1355"/>
        <end position="1377"/>
    </location>
</feature>
<dbReference type="Pfam" id="PF22939">
    <property type="entry name" value="WHD_GPIID"/>
    <property type="match status" value="1"/>
</dbReference>
<evidence type="ECO:0000256" key="3">
    <source>
        <dbReference type="PROSITE-ProRule" id="PRU00023"/>
    </source>
</evidence>
<gene>
    <name evidence="5" type="ORF">PT974_03572</name>
</gene>
<dbReference type="InterPro" id="IPR027417">
    <property type="entry name" value="P-loop_NTPase"/>
</dbReference>
<name>A0ABR0STX4_9HYPO</name>
<feature type="repeat" description="ANK" evidence="3">
    <location>
        <begin position="1007"/>
        <end position="1039"/>
    </location>
</feature>
<feature type="repeat" description="ANK" evidence="3">
    <location>
        <begin position="941"/>
        <end position="973"/>
    </location>
</feature>
<feature type="repeat" description="ANK" evidence="3">
    <location>
        <begin position="1321"/>
        <end position="1354"/>
    </location>
</feature>
<dbReference type="PROSITE" id="PS50297">
    <property type="entry name" value="ANK_REP_REGION"/>
    <property type="match status" value="10"/>
</dbReference>
<dbReference type="SUPFAM" id="SSF48403">
    <property type="entry name" value="Ankyrin repeat"/>
    <property type="match status" value="2"/>
</dbReference>
<dbReference type="PANTHER" id="PTHR24198:SF165">
    <property type="entry name" value="ANKYRIN REPEAT-CONTAINING PROTEIN-RELATED"/>
    <property type="match status" value="1"/>
</dbReference>
<evidence type="ECO:0000313" key="6">
    <source>
        <dbReference type="Proteomes" id="UP001338125"/>
    </source>
</evidence>
<dbReference type="Pfam" id="PF01048">
    <property type="entry name" value="PNP_UDP_1"/>
    <property type="match status" value="1"/>
</dbReference>
<dbReference type="InterPro" id="IPR000845">
    <property type="entry name" value="Nucleoside_phosphorylase_d"/>
</dbReference>
<keyword evidence="2 3" id="KW-0040">ANK repeat</keyword>
<feature type="domain" description="NACHT" evidence="4">
    <location>
        <begin position="429"/>
        <end position="571"/>
    </location>
</feature>
<organism evidence="5 6">
    <name type="scientific">Cladobotryum mycophilum</name>
    <dbReference type="NCBI Taxonomy" id="491253"/>
    <lineage>
        <taxon>Eukaryota</taxon>
        <taxon>Fungi</taxon>
        <taxon>Dikarya</taxon>
        <taxon>Ascomycota</taxon>
        <taxon>Pezizomycotina</taxon>
        <taxon>Sordariomycetes</taxon>
        <taxon>Hypocreomycetidae</taxon>
        <taxon>Hypocreales</taxon>
        <taxon>Hypocreaceae</taxon>
        <taxon>Cladobotryum</taxon>
    </lineage>
</organism>